<sequence>MGKEPEQKFLQKRMQMFGEHMSRCLAAPVIGKVHLLMVRMAATLTCNNYH</sequence>
<evidence type="ECO:0000313" key="1">
    <source>
        <dbReference type="EMBL" id="EGW00949.1"/>
    </source>
</evidence>
<dbReference type="InParanoid" id="G3GZR0"/>
<reference evidence="2" key="1">
    <citation type="journal article" date="2011" name="Nat. Biotechnol.">
        <title>The genomic sequence of the Chinese hamster ovary (CHO)-K1 cell line.</title>
        <authorList>
            <person name="Xu X."/>
            <person name="Nagarajan H."/>
            <person name="Lewis N.E."/>
            <person name="Pan S."/>
            <person name="Cai Z."/>
            <person name="Liu X."/>
            <person name="Chen W."/>
            <person name="Xie M."/>
            <person name="Wang W."/>
            <person name="Hammond S."/>
            <person name="Andersen M.R."/>
            <person name="Neff N."/>
            <person name="Passarelli B."/>
            <person name="Koh W."/>
            <person name="Fan H.C."/>
            <person name="Wang J."/>
            <person name="Gui Y."/>
            <person name="Lee K.H."/>
            <person name="Betenbaugh M.J."/>
            <person name="Quake S.R."/>
            <person name="Famili I."/>
            <person name="Palsson B.O."/>
            <person name="Wang J."/>
        </authorList>
    </citation>
    <scope>NUCLEOTIDE SEQUENCE [LARGE SCALE GENOMIC DNA]</scope>
    <source>
        <strain evidence="2">CHO K1 cell line</strain>
    </source>
</reference>
<protein>
    <submittedName>
        <fullName evidence="1">Uncharacterized protein</fullName>
    </submittedName>
</protein>
<accession>G3GZR0</accession>
<dbReference type="EMBL" id="JH000082">
    <property type="protein sequence ID" value="EGW00949.1"/>
    <property type="molecule type" value="Genomic_DNA"/>
</dbReference>
<organism evidence="1 2">
    <name type="scientific">Cricetulus griseus</name>
    <name type="common">Chinese hamster</name>
    <name type="synonym">Cricetulus barabensis griseus</name>
    <dbReference type="NCBI Taxonomy" id="10029"/>
    <lineage>
        <taxon>Eukaryota</taxon>
        <taxon>Metazoa</taxon>
        <taxon>Chordata</taxon>
        <taxon>Craniata</taxon>
        <taxon>Vertebrata</taxon>
        <taxon>Euteleostomi</taxon>
        <taxon>Mammalia</taxon>
        <taxon>Eutheria</taxon>
        <taxon>Euarchontoglires</taxon>
        <taxon>Glires</taxon>
        <taxon>Rodentia</taxon>
        <taxon>Myomorpha</taxon>
        <taxon>Muroidea</taxon>
        <taxon>Cricetidae</taxon>
        <taxon>Cricetinae</taxon>
        <taxon>Cricetulus</taxon>
    </lineage>
</organism>
<dbReference type="Proteomes" id="UP000001075">
    <property type="component" value="Unassembled WGS sequence"/>
</dbReference>
<name>G3GZR0_CRIGR</name>
<dbReference type="AlphaFoldDB" id="G3GZR0"/>
<proteinExistence type="predicted"/>
<evidence type="ECO:0000313" key="2">
    <source>
        <dbReference type="Proteomes" id="UP000001075"/>
    </source>
</evidence>
<gene>
    <name evidence="1" type="ORF">I79_003355</name>
</gene>